<gene>
    <name evidence="1" type="ORF">S01H4_65518</name>
</gene>
<comment type="caution">
    <text evidence="1">The sequence shown here is derived from an EMBL/GenBank/DDBJ whole genome shotgun (WGS) entry which is preliminary data.</text>
</comment>
<dbReference type="AlphaFoldDB" id="X1F181"/>
<reference evidence="1" key="1">
    <citation type="journal article" date="2014" name="Front. Microbiol.">
        <title>High frequency of phylogenetically diverse reductive dehalogenase-homologous genes in deep subseafloor sedimentary metagenomes.</title>
        <authorList>
            <person name="Kawai M."/>
            <person name="Futagami T."/>
            <person name="Toyoda A."/>
            <person name="Takaki Y."/>
            <person name="Nishi S."/>
            <person name="Hori S."/>
            <person name="Arai W."/>
            <person name="Tsubouchi T."/>
            <person name="Morono Y."/>
            <person name="Uchiyama I."/>
            <person name="Ito T."/>
            <person name="Fujiyama A."/>
            <person name="Inagaki F."/>
            <person name="Takami H."/>
        </authorList>
    </citation>
    <scope>NUCLEOTIDE SEQUENCE</scope>
    <source>
        <strain evidence="1">Expedition CK06-06</strain>
    </source>
</reference>
<accession>X1F181</accession>
<sequence length="78" mass="8878">MRKAPPSPLVTFLFPNNVYVAAWNAFLYDKEFTLYPVDANIRTWNVDLQKLVDSSDEALAVLFVHNLGNTINVPGLRR</sequence>
<evidence type="ECO:0000313" key="1">
    <source>
        <dbReference type="EMBL" id="GAH26335.1"/>
    </source>
</evidence>
<protein>
    <submittedName>
        <fullName evidence="1">Uncharacterized protein</fullName>
    </submittedName>
</protein>
<dbReference type="EMBL" id="BART01040127">
    <property type="protein sequence ID" value="GAH26335.1"/>
    <property type="molecule type" value="Genomic_DNA"/>
</dbReference>
<feature type="non-terminal residue" evidence="1">
    <location>
        <position position="78"/>
    </location>
</feature>
<organism evidence="1">
    <name type="scientific">marine sediment metagenome</name>
    <dbReference type="NCBI Taxonomy" id="412755"/>
    <lineage>
        <taxon>unclassified sequences</taxon>
        <taxon>metagenomes</taxon>
        <taxon>ecological metagenomes</taxon>
    </lineage>
</organism>
<proteinExistence type="predicted"/>
<name>X1F181_9ZZZZ</name>